<protein>
    <recommendedName>
        <fullName evidence="3">DUF4034 domain-containing protein</fullName>
    </recommendedName>
</protein>
<dbReference type="Proteomes" id="UP001500456">
    <property type="component" value="Unassembled WGS sequence"/>
</dbReference>
<evidence type="ECO:0008006" key="3">
    <source>
        <dbReference type="Google" id="ProtNLM"/>
    </source>
</evidence>
<dbReference type="EMBL" id="BAAAZX010000006">
    <property type="protein sequence ID" value="GAA3990550.1"/>
    <property type="molecule type" value="Genomic_DNA"/>
</dbReference>
<organism evidence="1 2">
    <name type="scientific">Streptomyces plumbiresistens</name>
    <dbReference type="NCBI Taxonomy" id="511811"/>
    <lineage>
        <taxon>Bacteria</taxon>
        <taxon>Bacillati</taxon>
        <taxon>Actinomycetota</taxon>
        <taxon>Actinomycetes</taxon>
        <taxon>Kitasatosporales</taxon>
        <taxon>Streptomycetaceae</taxon>
        <taxon>Streptomyces</taxon>
    </lineage>
</organism>
<name>A0ABP7R217_9ACTN</name>
<evidence type="ECO:0000313" key="1">
    <source>
        <dbReference type="EMBL" id="GAA3990550.1"/>
    </source>
</evidence>
<keyword evidence="2" id="KW-1185">Reference proteome</keyword>
<evidence type="ECO:0000313" key="2">
    <source>
        <dbReference type="Proteomes" id="UP001500456"/>
    </source>
</evidence>
<sequence>MSAFRRRKGNSPRLAPELDDVVLGRVRRRLDISWARGELDTTVIALMEKVILDAGQDWDRKAHRLGVLAEAAGRALPQIWLRQAPQDPGALLLHAWSEVTHARAQGTHVDLSSIREACLRAAELIPADPTPWTVLLAAMRCEQEPYGEVGPVWREIKARDPWNREAHLQALGYLSPDECGSTGQVLDLLDGIRSVMPARAPTVGLEVTAFVHAYQRAVSAGGMAALNAGDYWRRPDASAALSRAARDWPLPGFLGHAAALADLNVLAYALVKAALMDEAVVVLRATAGMATPWPWNAEGDPLERFLYWHGAISRARPATSRR</sequence>
<accession>A0ABP7R217</accession>
<gene>
    <name evidence="1" type="ORF">GCM10022232_25800</name>
</gene>
<dbReference type="RefSeq" id="WP_345563313.1">
    <property type="nucleotide sequence ID" value="NZ_BAAAZX010000006.1"/>
</dbReference>
<proteinExistence type="predicted"/>
<comment type="caution">
    <text evidence="1">The sequence shown here is derived from an EMBL/GenBank/DDBJ whole genome shotgun (WGS) entry which is preliminary data.</text>
</comment>
<reference evidence="2" key="1">
    <citation type="journal article" date="2019" name="Int. J. Syst. Evol. Microbiol.">
        <title>The Global Catalogue of Microorganisms (GCM) 10K type strain sequencing project: providing services to taxonomists for standard genome sequencing and annotation.</title>
        <authorList>
            <consortium name="The Broad Institute Genomics Platform"/>
            <consortium name="The Broad Institute Genome Sequencing Center for Infectious Disease"/>
            <person name="Wu L."/>
            <person name="Ma J."/>
        </authorList>
    </citation>
    <scope>NUCLEOTIDE SEQUENCE [LARGE SCALE GENOMIC DNA]</scope>
    <source>
        <strain evidence="2">JCM 16924</strain>
    </source>
</reference>